<dbReference type="GO" id="GO:0005525">
    <property type="term" value="F:GTP binding"/>
    <property type="evidence" value="ECO:0007669"/>
    <property type="project" value="InterPro"/>
</dbReference>
<sequence>MGGLSLADSSVEDLDNKDRVRVLGIIDKFRELGVNEDISLPQLVVVGDQSSGKSSLLEGLTGLSFPIASELCTRFATQIVLRRSPTDQGSVKVSILPGPTAINDESQKSHLQSFAREIEGCSLSAADFENILDEAAVHMGLPAASDLAVADLPKRFSDDVLKIELSGPEHHHLSVVDVPGLFHNPTKYQTQEDLDIIRRLLESYIVDRRTIILAVMDARNNLANQEVLNIAQNSVERLTHGWFAVKNRSTQEIQNGVTIQQRHRNEKKFFDTAPWNALPKPRVGISSLKTFLGKLLYEHIQGEFPALVQEIRTLVHDSRVDLDALGPPRQTTLQQRQFLSRMATKYQQIAADSLKGNYDSEWDAKDSRKLRMHLHLQNELFATVMTREGHTRAFRNVDDTVDSNYGARATNDESIYTWIRQRYRESRGSELPGTVNPTVLENLFRQQAAGWRTIATNHLNTIDRIVSRFNERVWQDLVLEEDVRREFETRNVRSAREAWTKASKQLELLLADETKGILQTVNHYFADTLAATRQDRVLHRLKGLGFEEGGTYRVDLAEITAVAHLSNEEQAVYDIHDILRAYYKVAIKRFTDNVVLQVVERCYLDESGPIKYVSPGYIGELADEELSRIAAESYATSSTRNEISYRLERLERALEIAEAERM</sequence>
<dbReference type="GO" id="GO:0048312">
    <property type="term" value="P:intracellular distribution of mitochondria"/>
    <property type="evidence" value="ECO:0007669"/>
    <property type="project" value="TreeGrafter"/>
</dbReference>
<evidence type="ECO:0000259" key="3">
    <source>
        <dbReference type="PROSITE" id="PS51388"/>
    </source>
</evidence>
<dbReference type="InterPro" id="IPR022812">
    <property type="entry name" value="Dynamin"/>
</dbReference>
<keyword evidence="2" id="KW-0342">GTP-binding</keyword>
<dbReference type="InterPro" id="IPR027417">
    <property type="entry name" value="P-loop_NTPase"/>
</dbReference>
<feature type="domain" description="GED" evidence="3">
    <location>
        <begin position="572"/>
        <end position="662"/>
    </location>
</feature>
<dbReference type="GO" id="GO:0008017">
    <property type="term" value="F:microtubule binding"/>
    <property type="evidence" value="ECO:0007669"/>
    <property type="project" value="TreeGrafter"/>
</dbReference>
<dbReference type="InterPro" id="IPR001401">
    <property type="entry name" value="Dynamin_GTPase"/>
</dbReference>
<dbReference type="AlphaFoldDB" id="A0AAJ0DBX6"/>
<dbReference type="Gene3D" id="1.20.120.1240">
    <property type="entry name" value="Dynamin, middle domain"/>
    <property type="match status" value="1"/>
</dbReference>
<dbReference type="GO" id="GO:0016020">
    <property type="term" value="C:membrane"/>
    <property type="evidence" value="ECO:0007669"/>
    <property type="project" value="TreeGrafter"/>
</dbReference>
<dbReference type="InterPro" id="IPR020850">
    <property type="entry name" value="GED_dom"/>
</dbReference>
<dbReference type="CDD" id="cd08771">
    <property type="entry name" value="DLP_1"/>
    <property type="match status" value="1"/>
</dbReference>
<keyword evidence="1" id="KW-0547">Nucleotide-binding</keyword>
<reference evidence="4" key="1">
    <citation type="submission" date="2023-04" db="EMBL/GenBank/DDBJ databases">
        <title>Black Yeasts Isolated from many extreme environments.</title>
        <authorList>
            <person name="Coleine C."/>
            <person name="Stajich J.E."/>
            <person name="Selbmann L."/>
        </authorList>
    </citation>
    <scope>NUCLEOTIDE SEQUENCE</scope>
    <source>
        <strain evidence="4">CCFEE 5312</strain>
    </source>
</reference>
<dbReference type="GO" id="GO:0006897">
    <property type="term" value="P:endocytosis"/>
    <property type="evidence" value="ECO:0007669"/>
    <property type="project" value="TreeGrafter"/>
</dbReference>
<comment type="caution">
    <text evidence="4">The sequence shown here is derived from an EMBL/GenBank/DDBJ whole genome shotgun (WGS) entry which is preliminary data.</text>
</comment>
<accession>A0AAJ0DBX6</accession>
<evidence type="ECO:0000256" key="1">
    <source>
        <dbReference type="ARBA" id="ARBA00022741"/>
    </source>
</evidence>
<keyword evidence="5" id="KW-1185">Reference proteome</keyword>
<dbReference type="GO" id="GO:0005874">
    <property type="term" value="C:microtubule"/>
    <property type="evidence" value="ECO:0007669"/>
    <property type="project" value="TreeGrafter"/>
</dbReference>
<organism evidence="4 5">
    <name type="scientific">Extremus antarcticus</name>
    <dbReference type="NCBI Taxonomy" id="702011"/>
    <lineage>
        <taxon>Eukaryota</taxon>
        <taxon>Fungi</taxon>
        <taxon>Dikarya</taxon>
        <taxon>Ascomycota</taxon>
        <taxon>Pezizomycotina</taxon>
        <taxon>Dothideomycetes</taxon>
        <taxon>Dothideomycetidae</taxon>
        <taxon>Mycosphaerellales</taxon>
        <taxon>Extremaceae</taxon>
        <taxon>Extremus</taxon>
    </lineage>
</organism>
<dbReference type="EMBL" id="JAWDJX010000066">
    <property type="protein sequence ID" value="KAK3047174.1"/>
    <property type="molecule type" value="Genomic_DNA"/>
</dbReference>
<dbReference type="SUPFAM" id="SSF52540">
    <property type="entry name" value="P-loop containing nucleoside triphosphate hydrolases"/>
    <property type="match status" value="1"/>
</dbReference>
<dbReference type="InterPro" id="IPR000375">
    <property type="entry name" value="Dynamin_stalk"/>
</dbReference>
<dbReference type="GO" id="GO:0003924">
    <property type="term" value="F:GTPase activity"/>
    <property type="evidence" value="ECO:0007669"/>
    <property type="project" value="InterPro"/>
</dbReference>
<dbReference type="PANTHER" id="PTHR11566">
    <property type="entry name" value="DYNAMIN"/>
    <property type="match status" value="1"/>
</dbReference>
<name>A0AAJ0DBX6_9PEZI</name>
<dbReference type="Gene3D" id="3.40.50.300">
    <property type="entry name" value="P-loop containing nucleotide triphosphate hydrolases"/>
    <property type="match status" value="1"/>
</dbReference>
<dbReference type="PROSITE" id="PS51388">
    <property type="entry name" value="GED"/>
    <property type="match status" value="1"/>
</dbReference>
<protein>
    <recommendedName>
        <fullName evidence="3">GED domain-containing protein</fullName>
    </recommendedName>
</protein>
<dbReference type="SMART" id="SM00053">
    <property type="entry name" value="DYNc"/>
    <property type="match status" value="1"/>
</dbReference>
<dbReference type="Proteomes" id="UP001271007">
    <property type="component" value="Unassembled WGS sequence"/>
</dbReference>
<dbReference type="GO" id="GO:0005739">
    <property type="term" value="C:mitochondrion"/>
    <property type="evidence" value="ECO:0007669"/>
    <property type="project" value="TreeGrafter"/>
</dbReference>
<dbReference type="GO" id="GO:0000266">
    <property type="term" value="P:mitochondrial fission"/>
    <property type="evidence" value="ECO:0007669"/>
    <property type="project" value="TreeGrafter"/>
</dbReference>
<evidence type="ECO:0000313" key="4">
    <source>
        <dbReference type="EMBL" id="KAK3047174.1"/>
    </source>
</evidence>
<gene>
    <name evidence="4" type="ORF">LTR09_011376</name>
</gene>
<dbReference type="Pfam" id="PF01031">
    <property type="entry name" value="Dynamin_M"/>
    <property type="match status" value="1"/>
</dbReference>
<evidence type="ECO:0000256" key="2">
    <source>
        <dbReference type="ARBA" id="ARBA00023134"/>
    </source>
</evidence>
<dbReference type="GO" id="GO:0016559">
    <property type="term" value="P:peroxisome fission"/>
    <property type="evidence" value="ECO:0007669"/>
    <property type="project" value="TreeGrafter"/>
</dbReference>
<evidence type="ECO:0000313" key="5">
    <source>
        <dbReference type="Proteomes" id="UP001271007"/>
    </source>
</evidence>
<dbReference type="PRINTS" id="PR00195">
    <property type="entry name" value="DYNAMIN"/>
</dbReference>
<dbReference type="PANTHER" id="PTHR11566:SF21">
    <property type="entry name" value="DYNAMIN RELATED PROTEIN 1, ISOFORM A"/>
    <property type="match status" value="1"/>
</dbReference>
<proteinExistence type="predicted"/>